<sequence>MFDTNKVIVIADVTKQPYLSVARFSGGCRVNGVFYAYVPKHDILVREDWLKVYSTMDYGKFISAVKTGNKPELPTCRTCKHRQRWELNDHSTKIVQSCALQKSRRTGNGLKRIKVTNTACPLYEKRTE</sequence>
<gene>
    <name evidence="1" type="ORF">NMU02_04380</name>
</gene>
<evidence type="ECO:0000313" key="2">
    <source>
        <dbReference type="Proteomes" id="UP001205603"/>
    </source>
</evidence>
<protein>
    <recommendedName>
        <fullName evidence="3">4Fe4S-binding SPASM domain-containing protein</fullName>
    </recommendedName>
</protein>
<evidence type="ECO:0008006" key="3">
    <source>
        <dbReference type="Google" id="ProtNLM"/>
    </source>
</evidence>
<keyword evidence="2" id="KW-1185">Reference proteome</keyword>
<evidence type="ECO:0000313" key="1">
    <source>
        <dbReference type="EMBL" id="MCP9611325.1"/>
    </source>
</evidence>
<comment type="caution">
    <text evidence="1">The sequence shown here is derived from an EMBL/GenBank/DDBJ whole genome shotgun (WGS) entry which is preliminary data.</text>
</comment>
<dbReference type="Proteomes" id="UP001205603">
    <property type="component" value="Unassembled WGS sequence"/>
</dbReference>
<proteinExistence type="predicted"/>
<dbReference type="RefSeq" id="WP_255026053.1">
    <property type="nucleotide sequence ID" value="NZ_JANDHW010000003.1"/>
</dbReference>
<organism evidence="1 2">
    <name type="scientific">Coprobacter tertius</name>
    <dbReference type="NCBI Taxonomy" id="2944915"/>
    <lineage>
        <taxon>Bacteria</taxon>
        <taxon>Pseudomonadati</taxon>
        <taxon>Bacteroidota</taxon>
        <taxon>Bacteroidia</taxon>
        <taxon>Bacteroidales</taxon>
        <taxon>Barnesiellaceae</taxon>
        <taxon>Coprobacter</taxon>
    </lineage>
</organism>
<dbReference type="EMBL" id="JANDHW010000003">
    <property type="protein sequence ID" value="MCP9611325.1"/>
    <property type="molecule type" value="Genomic_DNA"/>
</dbReference>
<accession>A0ABT1MFB7</accession>
<name>A0ABT1MFB7_9BACT</name>
<reference evidence="1 2" key="1">
    <citation type="submission" date="2022-07" db="EMBL/GenBank/DDBJ databases">
        <title>Fecal culturing of patients with breast cancer.</title>
        <authorList>
            <person name="Teng N.M.Y."/>
            <person name="Kiu R."/>
            <person name="Evans R."/>
            <person name="Baker D.J."/>
            <person name="Zenner C."/>
            <person name="Robinson S.D."/>
            <person name="Hall L.J."/>
        </authorList>
    </citation>
    <scope>NUCLEOTIDE SEQUENCE [LARGE SCALE GENOMIC DNA]</scope>
    <source>
        <strain evidence="1 2">LH1063</strain>
    </source>
</reference>